<feature type="domain" description="DUF6603" evidence="2">
    <location>
        <begin position="1488"/>
        <end position="2058"/>
    </location>
</feature>
<keyword evidence="4" id="KW-1185">Reference proteome</keyword>
<evidence type="ECO:0000313" key="4">
    <source>
        <dbReference type="Proteomes" id="UP001206788"/>
    </source>
</evidence>
<accession>A0ABT2G8T0</accession>
<evidence type="ECO:0000259" key="2">
    <source>
        <dbReference type="Pfam" id="PF20248"/>
    </source>
</evidence>
<dbReference type="EMBL" id="JANWGH010000001">
    <property type="protein sequence ID" value="MCS5490420.1"/>
    <property type="molecule type" value="Genomic_DNA"/>
</dbReference>
<proteinExistence type="predicted"/>
<organism evidence="3 4">
    <name type="scientific">Algoriphagus limi</name>
    <dbReference type="NCBI Taxonomy" id="2975273"/>
    <lineage>
        <taxon>Bacteria</taxon>
        <taxon>Pseudomonadati</taxon>
        <taxon>Bacteroidota</taxon>
        <taxon>Cytophagia</taxon>
        <taxon>Cytophagales</taxon>
        <taxon>Cyclobacteriaceae</taxon>
        <taxon>Algoriphagus</taxon>
    </lineage>
</organism>
<comment type="caution">
    <text evidence="3">The sequence shown here is derived from an EMBL/GenBank/DDBJ whole genome shotgun (WGS) entry which is preliminary data.</text>
</comment>
<dbReference type="RefSeq" id="WP_259414092.1">
    <property type="nucleotide sequence ID" value="NZ_JANWGH010000001.1"/>
</dbReference>
<sequence>MAVVNLPFESLLSDSGLSQWKSQMDQLLANPSDSAEVVFEHLKDSLNNPIKLPVDISKVGNQYIIESAEDLIADNFEFFLHELASVLDQFQIKLNDSGTQVDELIVKGETELLSLRDRVSDELSKFPYTIEIRDNSGVKEFFINQTQIIECKIQGVDLTINSSSCSFTLSQLTQLQLSVDAFLPELQNEDGTGPHKVGLELNYGAGVFNATASTIPLARFQGIQAEISQLTLIIQNGEFQSGSQVSGEFVFEFLDSGPGGPGKIDFEVSLLNNGDVNYQAQNPEGQELKKGSVSIFFQQIELTTHTSSPAEVTINGWAQLPGVIDQTTQQPAKTQFQFNYSDPHYEFTGNNFAPIPLGFSTITFDQVFLRIHKNGTLIQSDWQGELELPLFSTGKLDFEVTFLDAAQDELEIRITGNQPVSHGGFELNLQEFKLCYRNEEVQDIIGHGELTIAEITSGTPIEMQVEFNRSGADEHLLIQASNFGTPELAGCQIEFSQLKFEFLNGTFTGSQILGKLKLPDTTDGAGIGFELVFSNQGNDYTIQLTGSPSDNELNFGPVALQIQAFELNVQNSVLQDISGNGQLQFPGLSQAFSFNFGVNINGPNTQYEIQINNVDAEVVGFSLQFTQIIIRSQRSQQFEATAIGSLTLPVFDDAGSLDFNFTIERTNSYQIAVNSGSQFVRFGDFEFNQVQLSLQVSGGVVQDFTGNASLLIPGFNSPSAVSLAYSQIQDQYLINLQNPLDLELFGGEMHLASLDFEIRNGDFQSGTAVGSFKLPDSTGGTGIQFELEIGNTGNDYSLSITGTPDQNTLEFGPVQLQFQSFNLQVQNGNLQSVSGAGALQFPGLSQPFTFNISVDTSGPNPIYEIELQDVTADLESFNLHFDQIRIASEKSKDFEADINGEITLPVFDGNPIGFEVSVAKTNSYSIQIDGTGQSSNFGMFVLSDVGFAIQVINGNVQNASGSAGFHIPELTAPNQPFSVDVNYSKNGNEDFALAASSLPAVDLAIFTLNISSLAFLIRNGNFESGDLAGTISMPFFTNGGGLNFSFEVSNGGNSYSIEILSAGTLEGNGLEIKDLNLELVVANGSMQSISGTSKFKLPGGDDFIQVAVSYNSGQNKLSFLASPLPTFKIGDLDFAFSQFGFAIQNGNLTDAVFAGELTIDACDTGHNSLDFSFQLSDGNDYTIQANTGGSRTELKLGDVSLFIDDFDLRILQGELESIQAAAALGFSGFENESGSGPAEIGIGFGYEKATKKYQISLSSDQKIKVGGFAFTLKELELAFTSSSLQYPFSFEGELEIPGLKDDSDQQAKVAVSFEIPSAGNFSASIGSTAVFHVGSIKITISDISVTKNQDEITIKLQGQLELEGIGGADGATAIGVDIEIDNQGAFSILGTADPALKVLDVPSVVRIYLSKIGLSRTASNDWGFSLGGLIENQIVIPGMDDLLPSQINLKDLQFGESFDIDLDIRWPSGLNISFGGAQSEALIPVNGKFGNAVSLDALKITYKDNGSAGADIGVAFSGASITLGPVAASVEGLGIEATLVKASFSNGVPQGNSNFGIVNIDIRFKPPTGLGVSLDTPVFTGGGYLFFDNEKGEYAGAVELSFMNLFAVSAIGIINSKMPDGKPGTSVLFIVSVEFGTGIALGFGFFLSGLGGILGIHRTIQVERLRDGVRTGTIQNILFPKDIIANINKILTDIKEVFPVKRDQFVLGPMAAITWGVPTLLRVDLGVAIEFANPVRFGILGVLRVILPDENAALIKIQVAFLGMIDFEKGMLSFDASLFDSRVLTFGLEGDMVLRISWGAKPDFVLSVGGFHPRFNPPTHLQIPTMKRLTLKILSGNPRLTLSCYFAVTSNTVQFGAGIDFYFGVAGFKVVGEFGFDVLFQFSPFRFIADARARLAVKAGSTTLLSLSLEFSLEGPTPWRAKGTAKFKILFFSVKVKFDVTWGDKKDTTLPDIAVFPLLTEAMEDIQNWRSILSNPNSPGLRMRGLASEEELILTPNGSIEISQKIVPFEVEISKFGQFKPSDFTLFEVTEVKIGNSSASYSYIQEAFAPANFLDIGDNEKLSLPSFEDQSSGVKLSATDALKCGDVVDRSVEYEQHVMDEANQSFALQKLSTLATFSKQETTFFSRRGAVGRSALSAYKSQVLNPKKVALQKPGFAVVGTDDLQVVGAKQHLSYMEAVEIAKTSQKSGKQSVQVVASDVLAL</sequence>
<dbReference type="InterPro" id="IPR046538">
    <property type="entry name" value="DUF6603"/>
</dbReference>
<reference evidence="3 4" key="1">
    <citation type="submission" date="2022-08" db="EMBL/GenBank/DDBJ databases">
        <title>Algoriphagus sp. CAU 1643 isolated from mud.</title>
        <authorList>
            <person name="Kim W."/>
        </authorList>
    </citation>
    <scope>NUCLEOTIDE SEQUENCE [LARGE SCALE GENOMIC DNA]</scope>
    <source>
        <strain evidence="3 4">CAU 1643</strain>
    </source>
</reference>
<protein>
    <recommendedName>
        <fullName evidence="2">DUF6603 domain-containing protein</fullName>
    </recommendedName>
</protein>
<evidence type="ECO:0000256" key="1">
    <source>
        <dbReference type="SAM" id="Phobius"/>
    </source>
</evidence>
<evidence type="ECO:0000313" key="3">
    <source>
        <dbReference type="EMBL" id="MCS5490420.1"/>
    </source>
</evidence>
<keyword evidence="1" id="KW-1133">Transmembrane helix</keyword>
<name>A0ABT2G8T0_9BACT</name>
<feature type="transmembrane region" description="Helical" evidence="1">
    <location>
        <begin position="1627"/>
        <end position="1656"/>
    </location>
</feature>
<keyword evidence="1" id="KW-0472">Membrane</keyword>
<feature type="transmembrane region" description="Helical" evidence="1">
    <location>
        <begin position="1594"/>
        <end position="1615"/>
    </location>
</feature>
<gene>
    <name evidence="3" type="ORF">NY014_08265</name>
</gene>
<keyword evidence="1" id="KW-0812">Transmembrane</keyword>
<dbReference type="Proteomes" id="UP001206788">
    <property type="component" value="Unassembled WGS sequence"/>
</dbReference>
<dbReference type="Pfam" id="PF20248">
    <property type="entry name" value="DUF6603"/>
    <property type="match status" value="1"/>
</dbReference>